<reference evidence="2" key="1">
    <citation type="submission" date="2019-05" db="EMBL/GenBank/DDBJ databases">
        <title>Isolation, diversity and antifungal activity of Actinobacteria from wheat.</title>
        <authorList>
            <person name="Yu B."/>
        </authorList>
    </citation>
    <scope>NUCLEOTIDE SEQUENCE [LARGE SCALE GENOMIC DNA]</scope>
    <source>
        <strain evidence="2">NEAU-HEGS1-5</strain>
    </source>
</reference>
<name>A0A5R8Z3S3_9ACTN</name>
<evidence type="ECO:0000256" key="1">
    <source>
        <dbReference type="SAM" id="SignalP"/>
    </source>
</evidence>
<dbReference type="Proteomes" id="UP000309033">
    <property type="component" value="Unassembled WGS sequence"/>
</dbReference>
<accession>A0A5R8Z3S3</accession>
<proteinExistence type="predicted"/>
<gene>
    <name evidence="2" type="ORF">FED44_14935</name>
</gene>
<feature type="signal peptide" evidence="1">
    <location>
        <begin position="1"/>
        <end position="27"/>
    </location>
</feature>
<organism evidence="2 3">
    <name type="scientific">Microbispora triticiradicis</name>
    <dbReference type="NCBI Taxonomy" id="2200763"/>
    <lineage>
        <taxon>Bacteria</taxon>
        <taxon>Bacillati</taxon>
        <taxon>Actinomycetota</taxon>
        <taxon>Actinomycetes</taxon>
        <taxon>Streptosporangiales</taxon>
        <taxon>Streptosporangiaceae</taxon>
        <taxon>Microbispora</taxon>
    </lineage>
</organism>
<evidence type="ECO:0000313" key="3">
    <source>
        <dbReference type="Proteomes" id="UP000309033"/>
    </source>
</evidence>
<evidence type="ECO:0000313" key="2">
    <source>
        <dbReference type="EMBL" id="TLP59596.1"/>
    </source>
</evidence>
<dbReference type="AlphaFoldDB" id="A0A5R8Z3S3"/>
<feature type="chain" id="PRO_5038730564" description="Secreted protein" evidence="1">
    <location>
        <begin position="28"/>
        <end position="80"/>
    </location>
</feature>
<dbReference type="OrthoDB" id="3543732at2"/>
<sequence>MRTRRLAAAALVAGGLAFGAVTGSATAAYAQTAETWHLTGYYQYRDQCFRAGFQAITSGGIVQDFKCELAGSRYALYLYY</sequence>
<comment type="caution">
    <text evidence="2">The sequence shown here is derived from an EMBL/GenBank/DDBJ whole genome shotgun (WGS) entry which is preliminary data.</text>
</comment>
<keyword evidence="3" id="KW-1185">Reference proteome</keyword>
<evidence type="ECO:0008006" key="4">
    <source>
        <dbReference type="Google" id="ProtNLM"/>
    </source>
</evidence>
<dbReference type="EMBL" id="VANP01000005">
    <property type="protein sequence ID" value="TLP59596.1"/>
    <property type="molecule type" value="Genomic_DNA"/>
</dbReference>
<protein>
    <recommendedName>
        <fullName evidence="4">Secreted protein</fullName>
    </recommendedName>
</protein>
<keyword evidence="1" id="KW-0732">Signal</keyword>